<dbReference type="Gene3D" id="6.10.250.1670">
    <property type="match status" value="1"/>
</dbReference>
<keyword evidence="8" id="KW-0449">Lipoprotein</keyword>
<evidence type="ECO:0000256" key="11">
    <source>
        <dbReference type="SAM" id="Phobius"/>
    </source>
</evidence>
<dbReference type="Proteomes" id="UP001174997">
    <property type="component" value="Unassembled WGS sequence"/>
</dbReference>
<keyword evidence="9" id="KW-0408">Iron</keyword>
<keyword evidence="11" id="KW-0812">Transmembrane</keyword>
<evidence type="ECO:0000256" key="5">
    <source>
        <dbReference type="ARBA" id="ARBA00022622"/>
    </source>
</evidence>
<keyword evidence="5" id="KW-0325">Glycoprotein</keyword>
<keyword evidence="9" id="KW-0479">Metal-binding</keyword>
<evidence type="ECO:0000256" key="9">
    <source>
        <dbReference type="PROSITE-ProRule" id="PRU01356"/>
    </source>
</evidence>
<feature type="compositionally biased region" description="Basic and acidic residues" evidence="10">
    <location>
        <begin position="339"/>
        <end position="351"/>
    </location>
</feature>
<feature type="domain" description="CFEM" evidence="13">
    <location>
        <begin position="109"/>
        <end position="240"/>
    </location>
</feature>
<feature type="region of interest" description="Disordered" evidence="10">
    <location>
        <begin position="294"/>
        <end position="359"/>
    </location>
</feature>
<evidence type="ECO:0000256" key="4">
    <source>
        <dbReference type="ARBA" id="ARBA00022525"/>
    </source>
</evidence>
<comment type="caution">
    <text evidence="9">Lacks conserved residue(s) required for the propagation of feature annotation.</text>
</comment>
<evidence type="ECO:0000256" key="6">
    <source>
        <dbReference type="ARBA" id="ARBA00022729"/>
    </source>
</evidence>
<keyword evidence="4" id="KW-0964">Secreted</keyword>
<keyword evidence="15" id="KW-1185">Reference proteome</keyword>
<keyword evidence="7" id="KW-1015">Disulfide bond</keyword>
<feature type="transmembrane region" description="Helical" evidence="11">
    <location>
        <begin position="261"/>
        <end position="285"/>
    </location>
</feature>
<feature type="binding site" description="axial binding residue" evidence="9">
    <location>
        <position position="163"/>
    </location>
    <ligand>
        <name>heme</name>
        <dbReference type="ChEBI" id="CHEBI:30413"/>
    </ligand>
    <ligandPart>
        <name>Fe</name>
        <dbReference type="ChEBI" id="CHEBI:18248"/>
    </ligandPart>
</feature>
<dbReference type="InterPro" id="IPR008427">
    <property type="entry name" value="Extracellular_membr_CFEM_dom"/>
</dbReference>
<proteinExistence type="inferred from homology"/>
<evidence type="ECO:0000256" key="8">
    <source>
        <dbReference type="ARBA" id="ARBA00023288"/>
    </source>
</evidence>
<dbReference type="GO" id="GO:0005576">
    <property type="term" value="C:extracellular region"/>
    <property type="evidence" value="ECO:0007669"/>
    <property type="project" value="UniProtKB-SubCell"/>
</dbReference>
<dbReference type="GO" id="GO:0046872">
    <property type="term" value="F:metal ion binding"/>
    <property type="evidence" value="ECO:0007669"/>
    <property type="project" value="UniProtKB-UniRule"/>
</dbReference>
<evidence type="ECO:0000256" key="10">
    <source>
        <dbReference type="SAM" id="MobiDB-lite"/>
    </source>
</evidence>
<evidence type="ECO:0000256" key="7">
    <source>
        <dbReference type="ARBA" id="ARBA00023157"/>
    </source>
</evidence>
<evidence type="ECO:0000259" key="13">
    <source>
        <dbReference type="PROSITE" id="PS52012"/>
    </source>
</evidence>
<dbReference type="EMBL" id="JAULSY010000074">
    <property type="protein sequence ID" value="KAK0667324.1"/>
    <property type="molecule type" value="Genomic_DNA"/>
</dbReference>
<sequence length="359" mass="37872">MMYTITAIILSLLSPAVADVPVAISTFPLFLEQRDCVKLCLWQTATSATGGLVAAIGCSKPWVNECFCQRELASKASSFISTCVASRCGSPKDNAPSNGAVSRGLDVYNTYCQENGLPIPTVASIKSFDGYLAMPECARLCLWHAGQTEDDLMPNMGCGEPWDNGCLCDKGNNEERVTRGKDFVTGCIASRCGTRGAQDGIVTEALGVWVDYCGSAGSFLTAITGVVLTSESLTTTGTTEGPSQADGLGGGYETAQISTGAIIGIVVGGVATATAIVIAAVMIMYRKRQNKLTTDKNQQAENTPPSENDINQPTATKAIHEKQAEPEVAEADQNNGVGTRHELHASNRDAHQYSTELPA</sequence>
<feature type="signal peptide" evidence="12">
    <location>
        <begin position="1"/>
        <end position="18"/>
    </location>
</feature>
<comment type="caution">
    <text evidence="14">The sequence shown here is derived from an EMBL/GenBank/DDBJ whole genome shotgun (WGS) entry which is preliminary data.</text>
</comment>
<evidence type="ECO:0000256" key="3">
    <source>
        <dbReference type="ARBA" id="ARBA00010031"/>
    </source>
</evidence>
<feature type="compositionally biased region" description="Polar residues" evidence="10">
    <location>
        <begin position="294"/>
        <end position="315"/>
    </location>
</feature>
<comment type="subcellular location">
    <subcellularLocation>
        <location evidence="1">Membrane</location>
        <topology evidence="1">Lipid-anchor</topology>
        <topology evidence="1">GPI-anchor</topology>
    </subcellularLocation>
    <subcellularLocation>
        <location evidence="2">Secreted</location>
    </subcellularLocation>
</comment>
<feature type="chain" id="PRO_5041324688" description="CFEM domain-containing protein" evidence="12">
    <location>
        <begin position="19"/>
        <end position="359"/>
    </location>
</feature>
<name>A0AA39ZAL8_9PEZI</name>
<evidence type="ECO:0000313" key="15">
    <source>
        <dbReference type="Proteomes" id="UP001174997"/>
    </source>
</evidence>
<keyword evidence="11" id="KW-1133">Transmembrane helix</keyword>
<evidence type="ECO:0000256" key="12">
    <source>
        <dbReference type="SAM" id="SignalP"/>
    </source>
</evidence>
<dbReference type="AlphaFoldDB" id="A0AA39ZAL8"/>
<evidence type="ECO:0000313" key="14">
    <source>
        <dbReference type="EMBL" id="KAK0667324.1"/>
    </source>
</evidence>
<keyword evidence="9" id="KW-0349">Heme</keyword>
<organism evidence="14 15">
    <name type="scientific">Cercophora samala</name>
    <dbReference type="NCBI Taxonomy" id="330535"/>
    <lineage>
        <taxon>Eukaryota</taxon>
        <taxon>Fungi</taxon>
        <taxon>Dikarya</taxon>
        <taxon>Ascomycota</taxon>
        <taxon>Pezizomycotina</taxon>
        <taxon>Sordariomycetes</taxon>
        <taxon>Sordariomycetidae</taxon>
        <taxon>Sordariales</taxon>
        <taxon>Lasiosphaeriaceae</taxon>
        <taxon>Cercophora</taxon>
    </lineage>
</organism>
<protein>
    <recommendedName>
        <fullName evidence="13">CFEM domain-containing protein</fullName>
    </recommendedName>
</protein>
<comment type="similarity">
    <text evidence="3">Belongs to the RBT5 family.</text>
</comment>
<gene>
    <name evidence="14" type="ORF">QBC41DRAFT_254444</name>
</gene>
<dbReference type="PROSITE" id="PS52012">
    <property type="entry name" value="CFEM"/>
    <property type="match status" value="1"/>
</dbReference>
<dbReference type="GO" id="GO:0098552">
    <property type="term" value="C:side of membrane"/>
    <property type="evidence" value="ECO:0007669"/>
    <property type="project" value="UniProtKB-KW"/>
</dbReference>
<accession>A0AA39ZAL8</accession>
<evidence type="ECO:0000256" key="1">
    <source>
        <dbReference type="ARBA" id="ARBA00004589"/>
    </source>
</evidence>
<evidence type="ECO:0000256" key="2">
    <source>
        <dbReference type="ARBA" id="ARBA00004613"/>
    </source>
</evidence>
<keyword evidence="11" id="KW-0472">Membrane</keyword>
<reference evidence="14" key="1">
    <citation type="submission" date="2023-06" db="EMBL/GenBank/DDBJ databases">
        <title>Genome-scale phylogeny and comparative genomics of the fungal order Sordariales.</title>
        <authorList>
            <consortium name="Lawrence Berkeley National Laboratory"/>
            <person name="Hensen N."/>
            <person name="Bonometti L."/>
            <person name="Westerberg I."/>
            <person name="Brannstrom I.O."/>
            <person name="Guillou S."/>
            <person name="Cros-Aarteil S."/>
            <person name="Calhoun S."/>
            <person name="Haridas S."/>
            <person name="Kuo A."/>
            <person name="Mondo S."/>
            <person name="Pangilinan J."/>
            <person name="Riley R."/>
            <person name="Labutti K."/>
            <person name="Andreopoulos B."/>
            <person name="Lipzen A."/>
            <person name="Chen C."/>
            <person name="Yanf M."/>
            <person name="Daum C."/>
            <person name="Ng V."/>
            <person name="Clum A."/>
            <person name="Steindorff A."/>
            <person name="Ohm R."/>
            <person name="Martin F."/>
            <person name="Silar P."/>
            <person name="Natvig D."/>
            <person name="Lalanne C."/>
            <person name="Gautier V."/>
            <person name="Ament-Velasquez S.L."/>
            <person name="Kruys A."/>
            <person name="Hutchinson M.I."/>
            <person name="Powell A.J."/>
            <person name="Barry K."/>
            <person name="Miller A.N."/>
            <person name="Grigoriev I.V."/>
            <person name="Debuchy R."/>
            <person name="Gladieux P."/>
            <person name="Thoren M.H."/>
            <person name="Johannesson H."/>
        </authorList>
    </citation>
    <scope>NUCLEOTIDE SEQUENCE</scope>
    <source>
        <strain evidence="14">CBS 307.81</strain>
    </source>
</reference>
<keyword evidence="5" id="KW-0336">GPI-anchor</keyword>
<keyword evidence="6 12" id="KW-0732">Signal</keyword>